<feature type="transmembrane region" description="Helical" evidence="7">
    <location>
        <begin position="12"/>
        <end position="38"/>
    </location>
</feature>
<evidence type="ECO:0000256" key="1">
    <source>
        <dbReference type="ARBA" id="ARBA00000085"/>
    </source>
</evidence>
<feature type="coiled-coil region" evidence="6">
    <location>
        <begin position="114"/>
        <end position="141"/>
    </location>
</feature>
<dbReference type="InterPro" id="IPR005467">
    <property type="entry name" value="His_kinase_dom"/>
</dbReference>
<accession>A0ABT3AA53</accession>
<dbReference type="CDD" id="cd00082">
    <property type="entry name" value="HisKA"/>
    <property type="match status" value="1"/>
</dbReference>
<dbReference type="Pfam" id="PF08447">
    <property type="entry name" value="PAS_3"/>
    <property type="match status" value="2"/>
</dbReference>
<gene>
    <name evidence="11" type="ORF">OE749_10685</name>
</gene>
<dbReference type="InterPro" id="IPR004358">
    <property type="entry name" value="Sig_transdc_His_kin-like_C"/>
</dbReference>
<feature type="domain" description="PAS" evidence="9">
    <location>
        <begin position="259"/>
        <end position="330"/>
    </location>
</feature>
<dbReference type="PROSITE" id="PS50112">
    <property type="entry name" value="PAS"/>
    <property type="match status" value="2"/>
</dbReference>
<dbReference type="CDD" id="cd00130">
    <property type="entry name" value="PAS"/>
    <property type="match status" value="3"/>
</dbReference>
<dbReference type="PROSITE" id="PS50109">
    <property type="entry name" value="HIS_KIN"/>
    <property type="match status" value="1"/>
</dbReference>
<name>A0ABT3AA53_9ALTE</name>
<evidence type="ECO:0000256" key="2">
    <source>
        <dbReference type="ARBA" id="ARBA00012438"/>
    </source>
</evidence>
<evidence type="ECO:0000256" key="3">
    <source>
        <dbReference type="ARBA" id="ARBA00022553"/>
    </source>
</evidence>
<dbReference type="Proteomes" id="UP001652504">
    <property type="component" value="Unassembled WGS sequence"/>
</dbReference>
<evidence type="ECO:0000259" key="10">
    <source>
        <dbReference type="PROSITE" id="PS50113"/>
    </source>
</evidence>
<dbReference type="Gene3D" id="1.10.287.130">
    <property type="match status" value="1"/>
</dbReference>
<dbReference type="InterPro" id="IPR001610">
    <property type="entry name" value="PAC"/>
</dbReference>
<keyword evidence="6" id="KW-0175">Coiled coil</keyword>
<feature type="domain" description="Histidine kinase" evidence="8">
    <location>
        <begin position="667"/>
        <end position="885"/>
    </location>
</feature>
<keyword evidence="7" id="KW-0812">Transmembrane</keyword>
<evidence type="ECO:0000256" key="6">
    <source>
        <dbReference type="SAM" id="Coils"/>
    </source>
</evidence>
<proteinExistence type="predicted"/>
<dbReference type="SUPFAM" id="SSF55785">
    <property type="entry name" value="PYP-like sensor domain (PAS domain)"/>
    <property type="match status" value="4"/>
</dbReference>
<dbReference type="PROSITE" id="PS50113">
    <property type="entry name" value="PAC"/>
    <property type="match status" value="1"/>
</dbReference>
<dbReference type="EMBL" id="JAOWKX010000005">
    <property type="protein sequence ID" value="MCV2885157.1"/>
    <property type="molecule type" value="Genomic_DNA"/>
</dbReference>
<keyword evidence="7" id="KW-0472">Membrane</keyword>
<dbReference type="NCBIfam" id="TIGR00229">
    <property type="entry name" value="sensory_box"/>
    <property type="match status" value="3"/>
</dbReference>
<dbReference type="Pfam" id="PF02518">
    <property type="entry name" value="HATPase_c"/>
    <property type="match status" value="1"/>
</dbReference>
<dbReference type="InterPro" id="IPR000700">
    <property type="entry name" value="PAS-assoc_C"/>
</dbReference>
<dbReference type="PANTHER" id="PTHR43304">
    <property type="entry name" value="PHYTOCHROME-LIKE PROTEIN CPH1"/>
    <property type="match status" value="1"/>
</dbReference>
<dbReference type="SMART" id="SM00086">
    <property type="entry name" value="PAC"/>
    <property type="match status" value="3"/>
</dbReference>
<dbReference type="RefSeq" id="WP_263712448.1">
    <property type="nucleotide sequence ID" value="NZ_JAOWKX010000005.1"/>
</dbReference>
<evidence type="ECO:0000259" key="8">
    <source>
        <dbReference type="PROSITE" id="PS50109"/>
    </source>
</evidence>
<dbReference type="InterPro" id="IPR013656">
    <property type="entry name" value="PAS_4"/>
</dbReference>
<evidence type="ECO:0000256" key="4">
    <source>
        <dbReference type="ARBA" id="ARBA00022679"/>
    </source>
</evidence>
<organism evidence="11 12">
    <name type="scientific">Fluctibacter corallii</name>
    <dbReference type="NCBI Taxonomy" id="2984329"/>
    <lineage>
        <taxon>Bacteria</taxon>
        <taxon>Pseudomonadati</taxon>
        <taxon>Pseudomonadota</taxon>
        <taxon>Gammaproteobacteria</taxon>
        <taxon>Alteromonadales</taxon>
        <taxon>Alteromonadaceae</taxon>
        <taxon>Fluctibacter</taxon>
    </lineage>
</organism>
<dbReference type="SUPFAM" id="SSF47384">
    <property type="entry name" value="Homodimeric domain of signal transducing histidine kinase"/>
    <property type="match status" value="1"/>
</dbReference>
<dbReference type="Gene3D" id="3.30.565.10">
    <property type="entry name" value="Histidine kinase-like ATPase, C-terminal domain"/>
    <property type="match status" value="1"/>
</dbReference>
<evidence type="ECO:0000256" key="5">
    <source>
        <dbReference type="ARBA" id="ARBA00022777"/>
    </source>
</evidence>
<dbReference type="InterPro" id="IPR003594">
    <property type="entry name" value="HATPase_dom"/>
</dbReference>
<sequence length="889" mass="101298">MPHGHCYLWQPHILWTNVLSDFVIAASYFSIPVAILIFSHKRPDIGNSRVLFLFSAFILLCGITHLFGIYTVWQGVYGAHGLAKLATAVVSFITAVYVFRILPNAIMLPSPSQYEGIKRELDEASLNRAKLMAKIEEQDLANFMLDSLPISAAIVGKENKFLVSTKFFLEEFGYTKDALLEKNMFDIFASEVTGSANSELESQTQFKKQILVQVKCGNGDIIPTEMTMVRERYNDTPTTIITLKNLTEYRQIKRELLESHRQLERAINATDDGIWEWHIKDNSMFWSPSFAKMIGFNISEQPSIEKWKSHIHPDYKDIIAEALDTHFRTGEKLSVEYLGRNKLGEYGWFNVIGNSIMNEKHEPITMSGSLRYIQESKLLKQKVAEKTEFLNTIYEGANHAIWVIDVIHDQPDPTLLYDFVFTEFNQTAASRMDVPVKNIIGKPLFELAGSYLPSELVKHLHNNYSKCVEQNAAINYQETIPLRGKPCWYQTSLYPIYNSAGKVQKIVGTAIDITEQKKGEEALESYQKFLLKMINSTVCGLYLYDIASPKYIQINKRFTDILGYTFDDLSHSKQLTSHIHPDDQSKVTEHINNVKEAEEGALIAIEYRAKHKSGKWVWCKSIDSSIRHFDPEYGAVMLGTFVDITENVMLLAQLKQSNEYLERFAFVASHDLQEPLRKITAFSDSLSTRLAPVIDNDEDAKFELSRLQGAATRMRTMIQDILRLSRIYTTDVQIYPIKLNRIIERACDQLEYLIEDTNTVVNVKSPDVELYVDESLMIQLFQNLISNSIKFCPEERTPHIDISAELTTAEAILHHKDNGIGIDSKFIQQIFDPFYRLHSAKNLAGTGIGLTICRQITKAHDGDIRCQQPVEGIGAEFVITLPQPGEKDD</sequence>
<dbReference type="SMART" id="SM00091">
    <property type="entry name" value="PAS"/>
    <property type="match status" value="4"/>
</dbReference>
<keyword evidence="7" id="KW-1133">Transmembrane helix</keyword>
<keyword evidence="5" id="KW-0418">Kinase</keyword>
<feature type="domain" description="PAS" evidence="9">
    <location>
        <begin position="526"/>
        <end position="598"/>
    </location>
</feature>
<dbReference type="Pfam" id="PF08448">
    <property type="entry name" value="PAS_4"/>
    <property type="match status" value="1"/>
</dbReference>
<dbReference type="Pfam" id="PF13426">
    <property type="entry name" value="PAS_9"/>
    <property type="match status" value="1"/>
</dbReference>
<dbReference type="InterPro" id="IPR036890">
    <property type="entry name" value="HATPase_C_sf"/>
</dbReference>
<feature type="transmembrane region" description="Helical" evidence="7">
    <location>
        <begin position="50"/>
        <end position="73"/>
    </location>
</feature>
<dbReference type="EC" id="2.7.13.3" evidence="2"/>
<dbReference type="InterPro" id="IPR036097">
    <property type="entry name" value="HisK_dim/P_sf"/>
</dbReference>
<feature type="domain" description="PAC" evidence="10">
    <location>
        <begin position="470"/>
        <end position="525"/>
    </location>
</feature>
<keyword evidence="3" id="KW-0597">Phosphoprotein</keyword>
<comment type="caution">
    <text evidence="11">The sequence shown here is derived from an EMBL/GenBank/DDBJ whole genome shotgun (WGS) entry which is preliminary data.</text>
</comment>
<dbReference type="InterPro" id="IPR052162">
    <property type="entry name" value="Sensor_kinase/Photoreceptor"/>
</dbReference>
<dbReference type="SMART" id="SM00387">
    <property type="entry name" value="HATPase_c"/>
    <property type="match status" value="1"/>
</dbReference>
<evidence type="ECO:0000259" key="9">
    <source>
        <dbReference type="PROSITE" id="PS50112"/>
    </source>
</evidence>
<keyword evidence="12" id="KW-1185">Reference proteome</keyword>
<evidence type="ECO:0000256" key="7">
    <source>
        <dbReference type="SAM" id="Phobius"/>
    </source>
</evidence>
<dbReference type="Gene3D" id="3.30.450.20">
    <property type="entry name" value="PAS domain"/>
    <property type="match status" value="4"/>
</dbReference>
<dbReference type="SUPFAM" id="SSF55874">
    <property type="entry name" value="ATPase domain of HSP90 chaperone/DNA topoisomerase II/histidine kinase"/>
    <property type="match status" value="1"/>
</dbReference>
<reference evidence="11 12" key="1">
    <citation type="submission" date="2022-10" db="EMBL/GenBank/DDBJ databases">
        <title>Aestuariibacter sp. AA17 isolated from Montipora capitata coral fragment.</title>
        <authorList>
            <person name="Emsley S.A."/>
            <person name="Pfannmuller K.M."/>
            <person name="Loughran R.M."/>
            <person name="Shlafstein M."/>
            <person name="Papke E."/>
            <person name="Saw J.H."/>
            <person name="Ushijima B."/>
            <person name="Videau P."/>
        </authorList>
    </citation>
    <scope>NUCLEOTIDE SEQUENCE [LARGE SCALE GENOMIC DNA]</scope>
    <source>
        <strain evidence="11 12">AA17</strain>
    </source>
</reference>
<feature type="transmembrane region" description="Helical" evidence="7">
    <location>
        <begin position="85"/>
        <end position="102"/>
    </location>
</feature>
<protein>
    <recommendedName>
        <fullName evidence="2">histidine kinase</fullName>
        <ecNumber evidence="2">2.7.13.3</ecNumber>
    </recommendedName>
</protein>
<dbReference type="PANTHER" id="PTHR43304:SF1">
    <property type="entry name" value="PAC DOMAIN-CONTAINING PROTEIN"/>
    <property type="match status" value="1"/>
</dbReference>
<dbReference type="InterPro" id="IPR000014">
    <property type="entry name" value="PAS"/>
</dbReference>
<dbReference type="InterPro" id="IPR013655">
    <property type="entry name" value="PAS_fold_3"/>
</dbReference>
<dbReference type="Pfam" id="PF00512">
    <property type="entry name" value="HisKA"/>
    <property type="match status" value="1"/>
</dbReference>
<dbReference type="PRINTS" id="PR00344">
    <property type="entry name" value="BCTRLSENSOR"/>
</dbReference>
<evidence type="ECO:0000313" key="12">
    <source>
        <dbReference type="Proteomes" id="UP001652504"/>
    </source>
</evidence>
<dbReference type="InterPro" id="IPR003661">
    <property type="entry name" value="HisK_dim/P_dom"/>
</dbReference>
<keyword evidence="4" id="KW-0808">Transferase</keyword>
<evidence type="ECO:0000313" key="11">
    <source>
        <dbReference type="EMBL" id="MCV2885157.1"/>
    </source>
</evidence>
<comment type="catalytic activity">
    <reaction evidence="1">
        <text>ATP + protein L-histidine = ADP + protein N-phospho-L-histidine.</text>
        <dbReference type="EC" id="2.7.13.3"/>
    </reaction>
</comment>
<dbReference type="InterPro" id="IPR035965">
    <property type="entry name" value="PAS-like_dom_sf"/>
</dbReference>
<dbReference type="InterPro" id="IPR058544">
    <property type="entry name" value="ETR1_N"/>
</dbReference>
<dbReference type="Pfam" id="PF25487">
    <property type="entry name" value="ETR1_N"/>
    <property type="match status" value="1"/>
</dbReference>